<proteinExistence type="predicted"/>
<name>A0A4C1WR45_EUMVA</name>
<keyword evidence="1" id="KW-0175">Coiled coil</keyword>
<feature type="coiled-coil region" evidence="1">
    <location>
        <begin position="148"/>
        <end position="179"/>
    </location>
</feature>
<dbReference type="PANTHER" id="PTHR46954:SF1">
    <property type="entry name" value="C2H2-TYPE DOMAIN-CONTAINING PROTEIN"/>
    <property type="match status" value="1"/>
</dbReference>
<protein>
    <submittedName>
        <fullName evidence="3">Uncharacterized protein</fullName>
    </submittedName>
</protein>
<dbReference type="OrthoDB" id="7420708at2759"/>
<gene>
    <name evidence="3" type="ORF">EVAR_84224_1</name>
</gene>
<feature type="region of interest" description="Disordered" evidence="2">
    <location>
        <begin position="28"/>
        <end position="122"/>
    </location>
</feature>
<evidence type="ECO:0000256" key="1">
    <source>
        <dbReference type="SAM" id="Coils"/>
    </source>
</evidence>
<dbReference type="STRING" id="151549.A0A4C1WR45"/>
<evidence type="ECO:0000313" key="4">
    <source>
        <dbReference type="Proteomes" id="UP000299102"/>
    </source>
</evidence>
<sequence length="251" mass="29066">MKNTWDDLSKYIRRNVKRTLDEKIERQRAETKVNGKAEDVATDSEQEDQENEDVSELEISEDELKKDHIKTKQKKLTKKQQSKQPASNIRQEEDKIKPGNESQQQCENIDNPDKERAKPSQEAMKNKIVLLEKNLNALYSARDTMPSRAEVDKQIIKLREEIKTAKQSLNRKNQNAVAQKKHRDVMKRKFIQDICHEIPEIKKRLSLKDSVGHPNLESNQPSLLKTIADIALFGSAANDKRRTESIRSVKT</sequence>
<organism evidence="3 4">
    <name type="scientific">Eumeta variegata</name>
    <name type="common">Bagworm moth</name>
    <name type="synonym">Eumeta japonica</name>
    <dbReference type="NCBI Taxonomy" id="151549"/>
    <lineage>
        <taxon>Eukaryota</taxon>
        <taxon>Metazoa</taxon>
        <taxon>Ecdysozoa</taxon>
        <taxon>Arthropoda</taxon>
        <taxon>Hexapoda</taxon>
        <taxon>Insecta</taxon>
        <taxon>Pterygota</taxon>
        <taxon>Neoptera</taxon>
        <taxon>Endopterygota</taxon>
        <taxon>Lepidoptera</taxon>
        <taxon>Glossata</taxon>
        <taxon>Ditrysia</taxon>
        <taxon>Tineoidea</taxon>
        <taxon>Psychidae</taxon>
        <taxon>Oiketicinae</taxon>
        <taxon>Eumeta</taxon>
    </lineage>
</organism>
<feature type="compositionally biased region" description="Acidic residues" evidence="2">
    <location>
        <begin position="40"/>
        <end position="61"/>
    </location>
</feature>
<dbReference type="EMBL" id="BGZK01000633">
    <property type="protein sequence ID" value="GBP53741.1"/>
    <property type="molecule type" value="Genomic_DNA"/>
</dbReference>
<dbReference type="Proteomes" id="UP000299102">
    <property type="component" value="Unassembled WGS sequence"/>
</dbReference>
<accession>A0A4C1WR45</accession>
<dbReference type="PANTHER" id="PTHR46954">
    <property type="entry name" value="C2H2-TYPE DOMAIN-CONTAINING PROTEIN"/>
    <property type="match status" value="1"/>
</dbReference>
<evidence type="ECO:0000256" key="2">
    <source>
        <dbReference type="SAM" id="MobiDB-lite"/>
    </source>
</evidence>
<feature type="compositionally biased region" description="Basic residues" evidence="2">
    <location>
        <begin position="67"/>
        <end position="81"/>
    </location>
</feature>
<dbReference type="AlphaFoldDB" id="A0A4C1WR45"/>
<reference evidence="3 4" key="1">
    <citation type="journal article" date="2019" name="Commun. Biol.">
        <title>The bagworm genome reveals a unique fibroin gene that provides high tensile strength.</title>
        <authorList>
            <person name="Kono N."/>
            <person name="Nakamura H."/>
            <person name="Ohtoshi R."/>
            <person name="Tomita M."/>
            <person name="Numata K."/>
            <person name="Arakawa K."/>
        </authorList>
    </citation>
    <scope>NUCLEOTIDE SEQUENCE [LARGE SCALE GENOMIC DNA]</scope>
</reference>
<comment type="caution">
    <text evidence="3">The sequence shown here is derived from an EMBL/GenBank/DDBJ whole genome shotgun (WGS) entry which is preliminary data.</text>
</comment>
<evidence type="ECO:0000313" key="3">
    <source>
        <dbReference type="EMBL" id="GBP53741.1"/>
    </source>
</evidence>
<keyword evidence="4" id="KW-1185">Reference proteome</keyword>
<feature type="compositionally biased region" description="Basic and acidic residues" evidence="2">
    <location>
        <begin position="28"/>
        <end position="39"/>
    </location>
</feature>